<protein>
    <submittedName>
        <fullName evidence="13">OmpA-OmpF porin, OOP family</fullName>
    </submittedName>
</protein>
<gene>
    <name evidence="13" type="ORF">SAMN05421540_11042</name>
</gene>
<evidence type="ECO:0000256" key="6">
    <source>
        <dbReference type="ARBA" id="ARBA00023114"/>
    </source>
</evidence>
<feature type="chain" id="PRO_5011530329" evidence="11">
    <location>
        <begin position="25"/>
        <end position="438"/>
    </location>
</feature>
<evidence type="ECO:0000256" key="9">
    <source>
        <dbReference type="PROSITE-ProRule" id="PRU00473"/>
    </source>
</evidence>
<evidence type="ECO:0000256" key="11">
    <source>
        <dbReference type="SAM" id="SignalP"/>
    </source>
</evidence>
<evidence type="ECO:0000256" key="2">
    <source>
        <dbReference type="ARBA" id="ARBA00022448"/>
    </source>
</evidence>
<evidence type="ECO:0000256" key="1">
    <source>
        <dbReference type="ARBA" id="ARBA00004571"/>
    </source>
</evidence>
<reference evidence="13 14" key="1">
    <citation type="submission" date="2016-10" db="EMBL/GenBank/DDBJ databases">
        <authorList>
            <person name="de Groot N.N."/>
        </authorList>
    </citation>
    <scope>NUCLEOTIDE SEQUENCE [LARGE SCALE GENOMIC DNA]</scope>
    <source>
        <strain evidence="13 14">DSM 23581</strain>
    </source>
</reference>
<dbReference type="GO" id="GO:0015288">
    <property type="term" value="F:porin activity"/>
    <property type="evidence" value="ECO:0007669"/>
    <property type="project" value="UniProtKB-KW"/>
</dbReference>
<sequence>MKIIMKKVTFLGLAMLLGVSIAQAQTPMSESVQEKSMDYNKWSINANVGLLTASGPYISGHSDYLSDLTYGLGVRYMFNDKVGLMVDGAFAKVESDEHSAFDFSTKYSRVGLQGVVNLGSVLNFNTFTNRLGLLAHAGAGATFLSYDDGALADNEKAVHLILGFTPQFRVSDRVSLFLDVAMQGNLKQDITMDGMQYTRGSSTHGFDGMVTTLSAGISVYLGGNQYHADWAAAGKANELDNRVTNTENKLDEIEDKMADDDRDGIPNYLDEEPNTINGVAVDAKGRAVDTDGNGIPDEIDKSLQKKYITKSEFENNYQGGDVNSVKAMANSGLISVFFKFDSTQPEDHSYAAINKIVLYMKSNEGSTAKLTGYADQIGNKNYNMQLSKKRAKYVYDVLVASGISEDRLSYEGGGMDSSVNKDSSNARKLVRRVVFEIK</sequence>
<dbReference type="InterPro" id="IPR011250">
    <property type="entry name" value="OMP/PagP_B-barrel"/>
</dbReference>
<keyword evidence="11" id="KW-0732">Signal</keyword>
<evidence type="ECO:0000256" key="5">
    <source>
        <dbReference type="ARBA" id="ARBA00023065"/>
    </source>
</evidence>
<name>A0A1H4DBI0_9FLAO</name>
<dbReference type="GO" id="GO:0006811">
    <property type="term" value="P:monoatomic ion transport"/>
    <property type="evidence" value="ECO:0007669"/>
    <property type="project" value="UniProtKB-KW"/>
</dbReference>
<keyword evidence="8" id="KW-0998">Cell outer membrane</keyword>
<keyword evidence="10" id="KW-0175">Coiled coil</keyword>
<evidence type="ECO:0000256" key="3">
    <source>
        <dbReference type="ARBA" id="ARBA00022452"/>
    </source>
</evidence>
<evidence type="ECO:0000313" key="13">
    <source>
        <dbReference type="EMBL" id="SEA69779.1"/>
    </source>
</evidence>
<dbReference type="Gene3D" id="3.30.1330.60">
    <property type="entry name" value="OmpA-like domain"/>
    <property type="match status" value="1"/>
</dbReference>
<dbReference type="PROSITE" id="PS51123">
    <property type="entry name" value="OMPA_2"/>
    <property type="match status" value="1"/>
</dbReference>
<dbReference type="GO" id="GO:0046930">
    <property type="term" value="C:pore complex"/>
    <property type="evidence" value="ECO:0007669"/>
    <property type="project" value="UniProtKB-KW"/>
</dbReference>
<evidence type="ECO:0000256" key="10">
    <source>
        <dbReference type="SAM" id="Coils"/>
    </source>
</evidence>
<dbReference type="InterPro" id="IPR006664">
    <property type="entry name" value="OMP_bac"/>
</dbReference>
<dbReference type="Gene3D" id="2.40.160.20">
    <property type="match status" value="1"/>
</dbReference>
<feature type="signal peptide" evidence="11">
    <location>
        <begin position="1"/>
        <end position="24"/>
    </location>
</feature>
<dbReference type="InterPro" id="IPR028974">
    <property type="entry name" value="TSP_type-3_rpt"/>
</dbReference>
<keyword evidence="2" id="KW-0813">Transport</keyword>
<proteinExistence type="predicted"/>
<dbReference type="STRING" id="908615.SAMN05421540_11042"/>
<keyword evidence="3" id="KW-1134">Transmembrane beta strand</keyword>
<dbReference type="PANTHER" id="PTHR30329">
    <property type="entry name" value="STATOR ELEMENT OF FLAGELLAR MOTOR COMPLEX"/>
    <property type="match status" value="1"/>
</dbReference>
<dbReference type="Pfam" id="PF00691">
    <property type="entry name" value="OmpA"/>
    <property type="match status" value="1"/>
</dbReference>
<dbReference type="InterPro" id="IPR006665">
    <property type="entry name" value="OmpA-like"/>
</dbReference>
<dbReference type="PANTHER" id="PTHR30329:SF21">
    <property type="entry name" value="LIPOPROTEIN YIAD-RELATED"/>
    <property type="match status" value="1"/>
</dbReference>
<evidence type="ECO:0000256" key="8">
    <source>
        <dbReference type="ARBA" id="ARBA00023237"/>
    </source>
</evidence>
<keyword evidence="4" id="KW-0812">Transmembrane</keyword>
<evidence type="ECO:0000259" key="12">
    <source>
        <dbReference type="PROSITE" id="PS51123"/>
    </source>
</evidence>
<dbReference type="Proteomes" id="UP000198820">
    <property type="component" value="Unassembled WGS sequence"/>
</dbReference>
<keyword evidence="6" id="KW-0626">Porin</keyword>
<keyword evidence="14" id="KW-1185">Reference proteome</keyword>
<feature type="coiled-coil region" evidence="10">
    <location>
        <begin position="236"/>
        <end position="263"/>
    </location>
</feature>
<dbReference type="EMBL" id="FNQF01000010">
    <property type="protein sequence ID" value="SEA69779.1"/>
    <property type="molecule type" value="Genomic_DNA"/>
</dbReference>
<evidence type="ECO:0000256" key="4">
    <source>
        <dbReference type="ARBA" id="ARBA00022692"/>
    </source>
</evidence>
<dbReference type="CDD" id="cd07185">
    <property type="entry name" value="OmpA_C-like"/>
    <property type="match status" value="1"/>
</dbReference>
<dbReference type="SUPFAM" id="SSF103647">
    <property type="entry name" value="TSP type-3 repeat"/>
    <property type="match status" value="1"/>
</dbReference>
<dbReference type="SUPFAM" id="SSF56925">
    <property type="entry name" value="OMPA-like"/>
    <property type="match status" value="1"/>
</dbReference>
<evidence type="ECO:0000313" key="14">
    <source>
        <dbReference type="Proteomes" id="UP000198820"/>
    </source>
</evidence>
<accession>A0A1H4DBI0</accession>
<organism evidence="13 14">
    <name type="scientific">Psychroflexus halocasei</name>
    <dbReference type="NCBI Taxonomy" id="908615"/>
    <lineage>
        <taxon>Bacteria</taxon>
        <taxon>Pseudomonadati</taxon>
        <taxon>Bacteroidota</taxon>
        <taxon>Flavobacteriia</taxon>
        <taxon>Flavobacteriales</taxon>
        <taxon>Flavobacteriaceae</taxon>
        <taxon>Psychroflexus</taxon>
    </lineage>
</organism>
<dbReference type="InterPro" id="IPR050330">
    <property type="entry name" value="Bact_OuterMem_StrucFunc"/>
</dbReference>
<keyword evidence="5" id="KW-0406">Ion transport</keyword>
<evidence type="ECO:0000256" key="7">
    <source>
        <dbReference type="ARBA" id="ARBA00023136"/>
    </source>
</evidence>
<keyword evidence="7 9" id="KW-0472">Membrane</keyword>
<dbReference type="Gene3D" id="4.10.1080.10">
    <property type="entry name" value="TSP type-3 repeat"/>
    <property type="match status" value="1"/>
</dbReference>
<dbReference type="AlphaFoldDB" id="A0A1H4DBI0"/>
<dbReference type="SUPFAM" id="SSF103088">
    <property type="entry name" value="OmpA-like"/>
    <property type="match status" value="1"/>
</dbReference>
<dbReference type="GO" id="GO:0005509">
    <property type="term" value="F:calcium ion binding"/>
    <property type="evidence" value="ECO:0007669"/>
    <property type="project" value="InterPro"/>
</dbReference>
<dbReference type="GO" id="GO:0009279">
    <property type="term" value="C:cell outer membrane"/>
    <property type="evidence" value="ECO:0007669"/>
    <property type="project" value="UniProtKB-SubCell"/>
</dbReference>
<comment type="subcellular location">
    <subcellularLocation>
        <location evidence="1">Cell outer membrane</location>
        <topology evidence="1">Multi-pass membrane protein</topology>
    </subcellularLocation>
</comment>
<feature type="domain" description="OmpA-like" evidence="12">
    <location>
        <begin position="325"/>
        <end position="438"/>
    </location>
</feature>
<dbReference type="InterPro" id="IPR036737">
    <property type="entry name" value="OmpA-like_sf"/>
</dbReference>
<dbReference type="PRINTS" id="PR01021">
    <property type="entry name" value="OMPADOMAIN"/>
</dbReference>